<proteinExistence type="predicted"/>
<keyword evidence="1" id="KW-0732">Signal</keyword>
<organism evidence="2 3">
    <name type="scientific">Mycolicibacillus trivialis</name>
    <dbReference type="NCBI Taxonomy" id="1798"/>
    <lineage>
        <taxon>Bacteria</taxon>
        <taxon>Bacillati</taxon>
        <taxon>Actinomycetota</taxon>
        <taxon>Actinomycetes</taxon>
        <taxon>Mycobacteriales</taxon>
        <taxon>Mycobacteriaceae</taxon>
        <taxon>Mycolicibacillus</taxon>
    </lineage>
</organism>
<dbReference type="AlphaFoldDB" id="A0A1X2EPH6"/>
<dbReference type="RefSeq" id="WP_085108357.1">
    <property type="nucleotide sequence ID" value="NZ_JACKSN010000075.1"/>
</dbReference>
<evidence type="ECO:0000256" key="1">
    <source>
        <dbReference type="SAM" id="SignalP"/>
    </source>
</evidence>
<dbReference type="STRING" id="1798.AWC30_03740"/>
<sequence>MFTNVIRLGVVALAAGAVAVSSAGVADAWPTTVTPEMQQYIDNARGAGATGDDDTLLSQGYLACRLLYTGQGVAAAEAATSPAVVGAARGMLCTQAPG</sequence>
<evidence type="ECO:0008006" key="4">
    <source>
        <dbReference type="Google" id="ProtNLM"/>
    </source>
</evidence>
<gene>
    <name evidence="2" type="ORF">AWC30_03740</name>
</gene>
<evidence type="ECO:0000313" key="2">
    <source>
        <dbReference type="EMBL" id="ORX08033.1"/>
    </source>
</evidence>
<evidence type="ECO:0000313" key="3">
    <source>
        <dbReference type="Proteomes" id="UP000193090"/>
    </source>
</evidence>
<feature type="signal peptide" evidence="1">
    <location>
        <begin position="1"/>
        <end position="23"/>
    </location>
</feature>
<dbReference type="Proteomes" id="UP000193090">
    <property type="component" value="Unassembled WGS sequence"/>
</dbReference>
<keyword evidence="3" id="KW-1185">Reference proteome</keyword>
<comment type="caution">
    <text evidence="2">The sequence shown here is derived from an EMBL/GenBank/DDBJ whole genome shotgun (WGS) entry which is preliminary data.</text>
</comment>
<accession>A0A1X2EPH6</accession>
<dbReference type="OrthoDB" id="4627526at2"/>
<name>A0A1X2EPH6_9MYCO</name>
<dbReference type="EMBL" id="LQPZ01000008">
    <property type="protein sequence ID" value="ORX08033.1"/>
    <property type="molecule type" value="Genomic_DNA"/>
</dbReference>
<feature type="chain" id="PRO_5039077821" description="DUF732 domain-containing protein" evidence="1">
    <location>
        <begin position="24"/>
        <end position="98"/>
    </location>
</feature>
<protein>
    <recommendedName>
        <fullName evidence="4">DUF732 domain-containing protein</fullName>
    </recommendedName>
</protein>
<reference evidence="2 3" key="1">
    <citation type="submission" date="2016-01" db="EMBL/GenBank/DDBJ databases">
        <title>The new phylogeny of the genus Mycobacterium.</title>
        <authorList>
            <person name="Tarcisio F."/>
            <person name="Conor M."/>
            <person name="Antonella G."/>
            <person name="Elisabetta G."/>
            <person name="Giulia F.S."/>
            <person name="Sara T."/>
            <person name="Anna F."/>
            <person name="Clotilde B."/>
            <person name="Roberto B."/>
            <person name="Veronica D.S."/>
            <person name="Fabio R."/>
            <person name="Monica P."/>
            <person name="Olivier J."/>
            <person name="Enrico T."/>
            <person name="Nicola S."/>
        </authorList>
    </citation>
    <scope>NUCLEOTIDE SEQUENCE [LARGE SCALE GENOMIC DNA]</scope>
    <source>
        <strain evidence="2 3">DSM 44153</strain>
    </source>
</reference>